<protein>
    <submittedName>
        <fullName evidence="1">Uncharacterized protein</fullName>
    </submittedName>
</protein>
<dbReference type="Proteomes" id="UP000053699">
    <property type="component" value="Unassembled WGS sequence"/>
</dbReference>
<evidence type="ECO:0000313" key="1">
    <source>
        <dbReference type="EMBL" id="KJX74769.1"/>
    </source>
</evidence>
<sequence>MFSVTCEYGSVRIYVVADIAESKAHKNRCVDNSWPTTDPDDHAVSELVTDRTGALSPFGDLDFPVPADDLPYVHPVTVVNRSGR</sequence>
<reference evidence="1 2" key="1">
    <citation type="journal article" date="2015" name="Proc. Natl. Acad. Sci. U.S.A.">
        <title>Insight into the evolution and origin of leprosy bacilli from the genome sequence of Mycobacterium lepromatosis.</title>
        <authorList>
            <person name="Singh P."/>
            <person name="Benjak A."/>
            <person name="Schuenemann V.J."/>
            <person name="Herbig A."/>
            <person name="Avanzi C."/>
            <person name="Busso P."/>
            <person name="Nieselt K."/>
            <person name="Krause J."/>
            <person name="Vera-Cabrera L."/>
            <person name="Cole S.T."/>
        </authorList>
    </citation>
    <scope>NUCLEOTIDE SEQUENCE [LARGE SCALE GENOMIC DNA]</scope>
    <source>
        <strain evidence="1 2">Mx1-22A</strain>
    </source>
</reference>
<dbReference type="STRING" id="480418.GCA_000975265_03019"/>
<dbReference type="AlphaFoldDB" id="A0A0F4EPL8"/>
<comment type="caution">
    <text evidence="1">The sequence shown here is derived from an EMBL/GenBank/DDBJ whole genome shotgun (WGS) entry which is preliminary data.</text>
</comment>
<proteinExistence type="predicted"/>
<organism evidence="1 2">
    <name type="scientific">Mycobacterium lepromatosis</name>
    <dbReference type="NCBI Taxonomy" id="480418"/>
    <lineage>
        <taxon>Bacteria</taxon>
        <taxon>Bacillati</taxon>
        <taxon>Actinomycetota</taxon>
        <taxon>Actinomycetes</taxon>
        <taxon>Mycobacteriales</taxon>
        <taxon>Mycobacteriaceae</taxon>
        <taxon>Mycobacterium</taxon>
    </lineage>
</organism>
<name>A0A0F4EPL8_9MYCO</name>
<dbReference type="OrthoDB" id="5191634at2"/>
<dbReference type="PATRIC" id="fig|480418.6.peg.4494"/>
<keyword evidence="2" id="KW-1185">Reference proteome</keyword>
<dbReference type="EMBL" id="JRPY01000091">
    <property type="protein sequence ID" value="KJX74769.1"/>
    <property type="molecule type" value="Genomic_DNA"/>
</dbReference>
<evidence type="ECO:0000313" key="2">
    <source>
        <dbReference type="Proteomes" id="UP000053699"/>
    </source>
</evidence>
<gene>
    <name evidence="1" type="ORF">MLPM_2155</name>
</gene>
<accession>A0A0F4EPL8</accession>